<protein>
    <recommendedName>
        <fullName evidence="4">CCR4-NOT transcription complex subunit 9</fullName>
    </recommendedName>
    <alternativeName>
        <fullName evidence="13">Cell differentiation protein RQCD1 homolog</fullName>
    </alternativeName>
</protein>
<keyword evidence="10" id="KW-0010">Activator</keyword>
<evidence type="ECO:0000256" key="2">
    <source>
        <dbReference type="ARBA" id="ARBA00004201"/>
    </source>
</evidence>
<evidence type="ECO:0000256" key="7">
    <source>
        <dbReference type="ARBA" id="ARBA00022845"/>
    </source>
</evidence>
<keyword evidence="11" id="KW-0804">Transcription</keyword>
<evidence type="ECO:0000256" key="8">
    <source>
        <dbReference type="ARBA" id="ARBA00023015"/>
    </source>
</evidence>
<evidence type="ECO:0000313" key="15">
    <source>
        <dbReference type="WBParaSite" id="GPLIN_000795300"/>
    </source>
</evidence>
<dbReference type="GO" id="GO:0005634">
    <property type="term" value="C:nucleus"/>
    <property type="evidence" value="ECO:0007669"/>
    <property type="project" value="UniProtKB-SubCell"/>
</dbReference>
<dbReference type="SUPFAM" id="SSF48371">
    <property type="entry name" value="ARM repeat"/>
    <property type="match status" value="1"/>
</dbReference>
<dbReference type="Gene3D" id="1.25.10.10">
    <property type="entry name" value="Leucine-rich Repeat Variant"/>
    <property type="match status" value="2"/>
</dbReference>
<keyword evidence="12" id="KW-0539">Nucleus</keyword>
<keyword evidence="8" id="KW-0805">Transcription regulation</keyword>
<comment type="subcellular location">
    <subcellularLocation>
        <location evidence="2">Cytoplasm</location>
        <location evidence="2">P-body</location>
    </subcellularLocation>
    <subcellularLocation>
        <location evidence="1">Nucleus</location>
    </subcellularLocation>
</comment>
<evidence type="ECO:0000256" key="6">
    <source>
        <dbReference type="ARBA" id="ARBA00022491"/>
    </source>
</evidence>
<organism evidence="14 15">
    <name type="scientific">Globodera pallida</name>
    <name type="common">Potato cyst nematode worm</name>
    <name type="synonym">Heterodera pallida</name>
    <dbReference type="NCBI Taxonomy" id="36090"/>
    <lineage>
        <taxon>Eukaryota</taxon>
        <taxon>Metazoa</taxon>
        <taxon>Ecdysozoa</taxon>
        <taxon>Nematoda</taxon>
        <taxon>Chromadorea</taxon>
        <taxon>Rhabditida</taxon>
        <taxon>Tylenchina</taxon>
        <taxon>Tylenchomorpha</taxon>
        <taxon>Tylenchoidea</taxon>
        <taxon>Heteroderidae</taxon>
        <taxon>Heteroderinae</taxon>
        <taxon>Globodera</taxon>
    </lineage>
</organism>
<dbReference type="Proteomes" id="UP000050741">
    <property type="component" value="Unassembled WGS sequence"/>
</dbReference>
<dbReference type="AlphaFoldDB" id="A0A183C508"/>
<keyword evidence="6" id="KW-0678">Repressor</keyword>
<evidence type="ECO:0000256" key="1">
    <source>
        <dbReference type="ARBA" id="ARBA00004123"/>
    </source>
</evidence>
<dbReference type="WBParaSite" id="GPLIN_000795300">
    <property type="protein sequence ID" value="GPLIN_000795300"/>
    <property type="gene ID" value="GPLIN_000795300"/>
</dbReference>
<evidence type="ECO:0000313" key="14">
    <source>
        <dbReference type="Proteomes" id="UP000050741"/>
    </source>
</evidence>
<dbReference type="Pfam" id="PF04078">
    <property type="entry name" value="Rcd1"/>
    <property type="match status" value="2"/>
</dbReference>
<evidence type="ECO:0000256" key="4">
    <source>
        <dbReference type="ARBA" id="ARBA00014171"/>
    </source>
</evidence>
<dbReference type="GO" id="GO:0005829">
    <property type="term" value="C:cytosol"/>
    <property type="evidence" value="ECO:0007669"/>
    <property type="project" value="UniProtKB-ARBA"/>
</dbReference>
<dbReference type="GO" id="GO:0006402">
    <property type="term" value="P:mRNA catabolic process"/>
    <property type="evidence" value="ECO:0007669"/>
    <property type="project" value="InterPro"/>
</dbReference>
<dbReference type="GO" id="GO:0030014">
    <property type="term" value="C:CCR4-NOT complex"/>
    <property type="evidence" value="ECO:0007669"/>
    <property type="project" value="InterPro"/>
</dbReference>
<sequence>MHICQIEWRTSSNKDENNKEKDVEQICHWIRELREHEKRENALLQISKRREGVEDLAVWLWYSYGTVSVLLQEIISIYPYILPPTLTAAQSNRVCNALALMQCIASHRNTRKQFLDAKIPLYLYPFLHTTNDSRPFEYLRLTSLGVLGALVKTDEKEVVKFLLSTEIIPLCLRIMEQGTELSRTVATFILQKVLLDDIGLSYVCQTYERFSHVAMVLGKMVIQLSKDPSHRLLKHLIRCYHRLSENNRALQALAQCLPDQLKDDTFKNLLDQDRPTKHWWKMLMKNLTKVEQLRLERIVRVVELKQRKPRVYKLLEMDIQYCEHMIREHGNDYGIPLYLYPFLHTTNDSRPFEYLRLTSLGVLGALVKTDEKEVVKFLLSTEIIPLCLRIMEQGTELSRTVATFILQKVLLDDIGLSYVCQTYERFSHVAMVLGKMVIQLSKDPSHRLLKHLIRCYHRLSENNRALQALAQCLPDQLKDDTFKNLLDQDRPTKHCAHWGGDFEAGR</sequence>
<dbReference type="InterPro" id="IPR011989">
    <property type="entry name" value="ARM-like"/>
</dbReference>
<accession>A0A183C508</accession>
<evidence type="ECO:0000256" key="9">
    <source>
        <dbReference type="ARBA" id="ARBA00023158"/>
    </source>
</evidence>
<evidence type="ECO:0000256" key="11">
    <source>
        <dbReference type="ARBA" id="ARBA00023163"/>
    </source>
</evidence>
<evidence type="ECO:0000256" key="10">
    <source>
        <dbReference type="ARBA" id="ARBA00023159"/>
    </source>
</evidence>
<dbReference type="GO" id="GO:0000932">
    <property type="term" value="C:P-body"/>
    <property type="evidence" value="ECO:0007669"/>
    <property type="project" value="UniProtKB-SubCell"/>
</dbReference>
<keyword evidence="5" id="KW-0963">Cytoplasm</keyword>
<evidence type="ECO:0000256" key="5">
    <source>
        <dbReference type="ARBA" id="ARBA00022490"/>
    </source>
</evidence>
<evidence type="ECO:0000256" key="12">
    <source>
        <dbReference type="ARBA" id="ARBA00023242"/>
    </source>
</evidence>
<proteinExistence type="inferred from homology"/>
<evidence type="ECO:0000256" key="3">
    <source>
        <dbReference type="ARBA" id="ARBA00006385"/>
    </source>
</evidence>
<name>A0A183C508_GLOPA</name>
<dbReference type="FunFam" id="1.25.10.10:FF:000037">
    <property type="entry name" value="CCR4-NOT transcription complex subunit 9"/>
    <property type="match status" value="1"/>
</dbReference>
<evidence type="ECO:0000256" key="13">
    <source>
        <dbReference type="ARBA" id="ARBA00030283"/>
    </source>
</evidence>
<keyword evidence="14" id="KW-1185">Reference proteome</keyword>
<keyword evidence="7" id="KW-0810">Translation regulation</keyword>
<dbReference type="GO" id="GO:0031047">
    <property type="term" value="P:regulatory ncRNA-mediated gene silencing"/>
    <property type="evidence" value="ECO:0007669"/>
    <property type="project" value="UniProtKB-KW"/>
</dbReference>
<dbReference type="InterPro" id="IPR007216">
    <property type="entry name" value="CNOT9"/>
</dbReference>
<reference evidence="14" key="2">
    <citation type="submission" date="2014-05" db="EMBL/GenBank/DDBJ databases">
        <title>The genome and life-stage specific transcriptomes of Globodera pallida elucidate key aspects of plant parasitism by a cyst nematode.</title>
        <authorList>
            <person name="Cotton J.A."/>
            <person name="Lilley C.J."/>
            <person name="Jones L.M."/>
            <person name="Kikuchi T."/>
            <person name="Reid A.J."/>
            <person name="Thorpe P."/>
            <person name="Tsai I.J."/>
            <person name="Beasley H."/>
            <person name="Blok V."/>
            <person name="Cock P.J.A."/>
            <person name="Van den Akker S.E."/>
            <person name="Holroyd N."/>
            <person name="Hunt M."/>
            <person name="Mantelin S."/>
            <person name="Naghra H."/>
            <person name="Pain A."/>
            <person name="Palomares-Rius J.E."/>
            <person name="Zarowiecki M."/>
            <person name="Berriman M."/>
            <person name="Jones J.T."/>
            <person name="Urwin P.E."/>
        </authorList>
    </citation>
    <scope>NUCLEOTIDE SEQUENCE [LARGE SCALE GENOMIC DNA]</scope>
    <source>
        <strain evidence="14">Lindley</strain>
    </source>
</reference>
<reference evidence="15" key="3">
    <citation type="submission" date="2016-06" db="UniProtKB">
        <authorList>
            <consortium name="WormBaseParasite"/>
        </authorList>
    </citation>
    <scope>IDENTIFICATION</scope>
</reference>
<dbReference type="GO" id="GO:0006417">
    <property type="term" value="P:regulation of translation"/>
    <property type="evidence" value="ECO:0007669"/>
    <property type="project" value="UniProtKB-KW"/>
</dbReference>
<keyword evidence="9" id="KW-0943">RNA-mediated gene silencing</keyword>
<comment type="similarity">
    <text evidence="3">Belongs to the CNOT9 family.</text>
</comment>
<dbReference type="InterPro" id="IPR016024">
    <property type="entry name" value="ARM-type_fold"/>
</dbReference>
<dbReference type="PANTHER" id="PTHR12262">
    <property type="entry name" value="CCR4-NOT TRANSCRIPTION COMPLEX SUBUNIT 9"/>
    <property type="match status" value="1"/>
</dbReference>
<reference evidence="14" key="1">
    <citation type="submission" date="2013-12" db="EMBL/GenBank/DDBJ databases">
        <authorList>
            <person name="Aslett M."/>
        </authorList>
    </citation>
    <scope>NUCLEOTIDE SEQUENCE [LARGE SCALE GENOMIC DNA]</scope>
    <source>
        <strain evidence="14">Lindley</strain>
    </source>
</reference>